<protein>
    <recommendedName>
        <fullName evidence="1">Integrase catalytic domain-containing protein</fullName>
    </recommendedName>
</protein>
<dbReference type="PROSITE" id="PS50994">
    <property type="entry name" value="INTEGRASE"/>
    <property type="match status" value="1"/>
</dbReference>
<dbReference type="PANTHER" id="PTHR47331">
    <property type="entry name" value="PHD-TYPE DOMAIN-CONTAINING PROTEIN"/>
    <property type="match status" value="1"/>
</dbReference>
<dbReference type="Pfam" id="PF05380">
    <property type="entry name" value="Peptidase_A17"/>
    <property type="match status" value="1"/>
</dbReference>
<sequence length="1012" mass="117444">MGNSPIIDRGGQVQQALNLLTVHNDLKELWDLEVLGIRDPIETCSKETKYQEVKEKFIDQIQRQKDRRYSVGLPWRKEVTIPDNYHLAKRRLDISTRRVTLQNKLFEYDQIFRDWLDEGLIERVDESPPKVKGYYLPHRPVFKIESKTTPIRPVFDASCQGRNGLSSNQCLEKGPNLLERIPEILIRFREDKFGVSADIRRAFQMIAIRESDRDYLIFLWWKEANGGALMAFGHKRLVFGLNCSPFVLSAVIEYHLQTVKGPQEKVAKMLAQSFYMDNCVASLETKLEVQEFQRTAIEIVEGARMSLREWEYSFEDNPREKAITKILGVVWNKGEDILKCDFPKDLSLPSRLTKRLVLSIVQRIFDPLGFCAPVFVGPKLLLQRSWGLKIGWDAPLPGGIAREFQTWYDQIKFIELIKIPRHMWNDHVFPSGVHIFCDASQIAYGAVAYLRSEVQGKIVLTLIWRKARLAPTKRMTIPRLELMAMVLGARLANSIQAALKRKCEMTLWSDSSTALSWIKKEIEWRVFVRNRVREIQSTTNLNDWRFVPGHLNPADLLSRGCSPYQFVRSRWWEGPEWLKEPKELWPISETSTSQRELGSEEEIMEVNINLNVDCNDWLLTRRSDYSLNIRIMAYVMRFIGKLKRQSTEAGPLKVAELNFAEKKLVTMIQEIVSIEKSSSIKSLKIFKNSEGLWCVESKLLHGQFPEEFKTPAVLPGDHPFVEQLIWEVHRKNGHAGVQFILSILREKIWIIRGRKTIGKIINGCIICKRFREKSLQRPMAALPESRIGLGKPFQTTGVDLLGPLYIKDGGKVWVAAFTCAVYRAIHLELVKNLEAGTFMMALHRFICRRGRPEKIFSDNGTNFSKLNRVFKNLNWSKIGKESSNKRIHWVFIPPAAPWWGGFWERMVRTIKQMMIKMLGHQKLNYVELQTVLCELEYLINNRPLTYVSEDDNNLKPLTPNEFLQNGPEPSFPELENLKPEMLHAKYKRLGQLKKELKQRFLKEYLGTLVQKS</sequence>
<name>A0ABY6KK68_9ARAC</name>
<dbReference type="InterPro" id="IPR043128">
    <property type="entry name" value="Rev_trsase/Diguanyl_cyclase"/>
</dbReference>
<dbReference type="EMBL" id="CP092868">
    <property type="protein sequence ID" value="UYV69246.1"/>
    <property type="molecule type" value="Genomic_DNA"/>
</dbReference>
<dbReference type="InterPro" id="IPR012337">
    <property type="entry name" value="RNaseH-like_sf"/>
</dbReference>
<proteinExistence type="predicted"/>
<dbReference type="InterPro" id="IPR008042">
    <property type="entry name" value="Retrotrans_Pao"/>
</dbReference>
<reference evidence="2 3" key="1">
    <citation type="submission" date="2022-01" db="EMBL/GenBank/DDBJ databases">
        <title>A chromosomal length assembly of Cordylochernes scorpioides.</title>
        <authorList>
            <person name="Zeh D."/>
            <person name="Zeh J."/>
        </authorList>
    </citation>
    <scope>NUCLEOTIDE SEQUENCE [LARGE SCALE GENOMIC DNA]</scope>
    <source>
        <strain evidence="2">IN4F17</strain>
        <tissue evidence="2">Whole Body</tissue>
    </source>
</reference>
<dbReference type="Pfam" id="PF17921">
    <property type="entry name" value="Integrase_H2C2"/>
    <property type="match status" value="1"/>
</dbReference>
<gene>
    <name evidence="2" type="ORF">LAZ67_6002970</name>
</gene>
<dbReference type="InterPro" id="IPR043502">
    <property type="entry name" value="DNA/RNA_pol_sf"/>
</dbReference>
<evidence type="ECO:0000313" key="3">
    <source>
        <dbReference type="Proteomes" id="UP001235939"/>
    </source>
</evidence>
<dbReference type="Gene3D" id="3.30.420.10">
    <property type="entry name" value="Ribonuclease H-like superfamily/Ribonuclease H"/>
    <property type="match status" value="2"/>
</dbReference>
<dbReference type="PANTHER" id="PTHR47331:SF1">
    <property type="entry name" value="GAG-LIKE PROTEIN"/>
    <property type="match status" value="1"/>
</dbReference>
<dbReference type="InterPro" id="IPR001584">
    <property type="entry name" value="Integrase_cat-core"/>
</dbReference>
<keyword evidence="3" id="KW-1185">Reference proteome</keyword>
<evidence type="ECO:0000313" key="2">
    <source>
        <dbReference type="EMBL" id="UYV69246.1"/>
    </source>
</evidence>
<dbReference type="Gene3D" id="3.10.10.10">
    <property type="entry name" value="HIV Type 1 Reverse Transcriptase, subunit A, domain 1"/>
    <property type="match status" value="1"/>
</dbReference>
<dbReference type="InterPro" id="IPR041588">
    <property type="entry name" value="Integrase_H2C2"/>
</dbReference>
<accession>A0ABY6KK68</accession>
<dbReference type="SUPFAM" id="SSF53098">
    <property type="entry name" value="Ribonuclease H-like"/>
    <property type="match status" value="1"/>
</dbReference>
<dbReference type="SUPFAM" id="SSF56672">
    <property type="entry name" value="DNA/RNA polymerases"/>
    <property type="match status" value="1"/>
</dbReference>
<dbReference type="Gene3D" id="3.30.70.270">
    <property type="match status" value="1"/>
</dbReference>
<dbReference type="Proteomes" id="UP001235939">
    <property type="component" value="Chromosome 06"/>
</dbReference>
<dbReference type="InterPro" id="IPR036397">
    <property type="entry name" value="RNaseH_sf"/>
</dbReference>
<feature type="domain" description="Integrase catalytic" evidence="1">
    <location>
        <begin position="788"/>
        <end position="967"/>
    </location>
</feature>
<evidence type="ECO:0000259" key="1">
    <source>
        <dbReference type="PROSITE" id="PS50994"/>
    </source>
</evidence>
<organism evidence="2 3">
    <name type="scientific">Cordylochernes scorpioides</name>
    <dbReference type="NCBI Taxonomy" id="51811"/>
    <lineage>
        <taxon>Eukaryota</taxon>
        <taxon>Metazoa</taxon>
        <taxon>Ecdysozoa</taxon>
        <taxon>Arthropoda</taxon>
        <taxon>Chelicerata</taxon>
        <taxon>Arachnida</taxon>
        <taxon>Pseudoscorpiones</taxon>
        <taxon>Cheliferoidea</taxon>
        <taxon>Chernetidae</taxon>
        <taxon>Cordylochernes</taxon>
    </lineage>
</organism>